<comment type="caution">
    <text evidence="1">The sequence shown here is derived from an EMBL/GenBank/DDBJ whole genome shotgun (WGS) entry which is preliminary data.</text>
</comment>
<dbReference type="Proteomes" id="UP001549110">
    <property type="component" value="Unassembled WGS sequence"/>
</dbReference>
<evidence type="ECO:0000313" key="2">
    <source>
        <dbReference type="Proteomes" id="UP001549110"/>
    </source>
</evidence>
<keyword evidence="2" id="KW-1185">Reference proteome</keyword>
<gene>
    <name evidence="1" type="ORF">ABID41_000014</name>
</gene>
<name>A0ABV2ED12_9CAUL</name>
<accession>A0ABV2ED12</accession>
<evidence type="ECO:0000313" key="1">
    <source>
        <dbReference type="EMBL" id="MET3524919.1"/>
    </source>
</evidence>
<protein>
    <submittedName>
        <fullName evidence="1">Uncharacterized protein</fullName>
    </submittedName>
</protein>
<proteinExistence type="predicted"/>
<dbReference type="RefSeq" id="WP_354296882.1">
    <property type="nucleotide sequence ID" value="NZ_JBEPLU010000001.1"/>
</dbReference>
<dbReference type="EMBL" id="JBEPLU010000001">
    <property type="protein sequence ID" value="MET3524919.1"/>
    <property type="molecule type" value="Genomic_DNA"/>
</dbReference>
<organism evidence="1 2">
    <name type="scientific">Phenylobacterium koreense</name>
    <dbReference type="NCBI Taxonomy" id="266125"/>
    <lineage>
        <taxon>Bacteria</taxon>
        <taxon>Pseudomonadati</taxon>
        <taxon>Pseudomonadota</taxon>
        <taxon>Alphaproteobacteria</taxon>
        <taxon>Caulobacterales</taxon>
        <taxon>Caulobacteraceae</taxon>
        <taxon>Phenylobacterium</taxon>
    </lineage>
</organism>
<sequence>MSQSIVIQLAASAAALSALLGAAFWAKLAKPLPPLSDDRARDLLQSAFPDRSLEDIWVAVDGRGALAKSGAAALVLCEAGGGYVTRHIPWAQAVASGFRDGVVRLDLSDVSIPEVRLALQGWPPTRKEAA</sequence>
<reference evidence="1 2" key="1">
    <citation type="submission" date="2024-06" db="EMBL/GenBank/DDBJ databases">
        <title>Genomic Encyclopedia of Type Strains, Phase IV (KMG-IV): sequencing the most valuable type-strain genomes for metagenomic binning, comparative biology and taxonomic classification.</title>
        <authorList>
            <person name="Goeker M."/>
        </authorList>
    </citation>
    <scope>NUCLEOTIDE SEQUENCE [LARGE SCALE GENOMIC DNA]</scope>
    <source>
        <strain evidence="1 2">DSM 17809</strain>
    </source>
</reference>